<dbReference type="Proteomes" id="UP001346149">
    <property type="component" value="Unassembled WGS sequence"/>
</dbReference>
<reference evidence="2 3" key="1">
    <citation type="journal article" date="2023" name="Hortic Res">
        <title>Pangenome of water caltrop reveals structural variations and asymmetric subgenome divergence after allopolyploidization.</title>
        <authorList>
            <person name="Zhang X."/>
            <person name="Chen Y."/>
            <person name="Wang L."/>
            <person name="Yuan Y."/>
            <person name="Fang M."/>
            <person name="Shi L."/>
            <person name="Lu R."/>
            <person name="Comes H.P."/>
            <person name="Ma Y."/>
            <person name="Chen Y."/>
            <person name="Huang G."/>
            <person name="Zhou Y."/>
            <person name="Zheng Z."/>
            <person name="Qiu Y."/>
        </authorList>
    </citation>
    <scope>NUCLEOTIDE SEQUENCE [LARGE SCALE GENOMIC DNA]</scope>
    <source>
        <strain evidence="2">F231</strain>
    </source>
</reference>
<accession>A0AAN7QQ77</accession>
<evidence type="ECO:0000313" key="3">
    <source>
        <dbReference type="Proteomes" id="UP001346149"/>
    </source>
</evidence>
<evidence type="ECO:0000313" key="2">
    <source>
        <dbReference type="EMBL" id="KAK4772098.1"/>
    </source>
</evidence>
<name>A0AAN7QQ77_TRANT</name>
<keyword evidence="3" id="KW-1185">Reference proteome</keyword>
<comment type="caution">
    <text evidence="2">The sequence shown here is derived from an EMBL/GenBank/DDBJ whole genome shotgun (WGS) entry which is preliminary data.</text>
</comment>
<feature type="region of interest" description="Disordered" evidence="1">
    <location>
        <begin position="1"/>
        <end position="27"/>
    </location>
</feature>
<dbReference type="AlphaFoldDB" id="A0AAN7QQ77"/>
<evidence type="ECO:0000256" key="1">
    <source>
        <dbReference type="SAM" id="MobiDB-lite"/>
    </source>
</evidence>
<organism evidence="2 3">
    <name type="scientific">Trapa natans</name>
    <name type="common">Water chestnut</name>
    <dbReference type="NCBI Taxonomy" id="22666"/>
    <lineage>
        <taxon>Eukaryota</taxon>
        <taxon>Viridiplantae</taxon>
        <taxon>Streptophyta</taxon>
        <taxon>Embryophyta</taxon>
        <taxon>Tracheophyta</taxon>
        <taxon>Spermatophyta</taxon>
        <taxon>Magnoliopsida</taxon>
        <taxon>eudicotyledons</taxon>
        <taxon>Gunneridae</taxon>
        <taxon>Pentapetalae</taxon>
        <taxon>rosids</taxon>
        <taxon>malvids</taxon>
        <taxon>Myrtales</taxon>
        <taxon>Lythraceae</taxon>
        <taxon>Trapa</taxon>
    </lineage>
</organism>
<feature type="compositionally biased region" description="Polar residues" evidence="1">
    <location>
        <begin position="90"/>
        <end position="100"/>
    </location>
</feature>
<protein>
    <submittedName>
        <fullName evidence="2">Uncharacterized protein</fullName>
    </submittedName>
</protein>
<feature type="region of interest" description="Disordered" evidence="1">
    <location>
        <begin position="80"/>
        <end position="100"/>
    </location>
</feature>
<sequence>MGGSRGFCSTTLRKQSRILPPSPSFSGSMEGQDVLLWVSEHFLRTDLLGPAVRLWSEMSTAGTEKQTCCTWKRQLELGSPIRRTPPHTHLSMTGSQPGTI</sequence>
<dbReference type="EMBL" id="JAXQNO010000020">
    <property type="protein sequence ID" value="KAK4772098.1"/>
    <property type="molecule type" value="Genomic_DNA"/>
</dbReference>
<gene>
    <name evidence="2" type="ORF">SAY86_013873</name>
</gene>
<proteinExistence type="predicted"/>